<evidence type="ECO:0000256" key="1">
    <source>
        <dbReference type="SAM" id="MobiDB-lite"/>
    </source>
</evidence>
<evidence type="ECO:0000313" key="3">
    <source>
        <dbReference type="Proteomes" id="UP000836404"/>
    </source>
</evidence>
<proteinExistence type="predicted"/>
<keyword evidence="3" id="KW-1185">Reference proteome</keyword>
<gene>
    <name evidence="2" type="ORF">JKILLFL_G6646</name>
</gene>
<feature type="compositionally biased region" description="Low complexity" evidence="1">
    <location>
        <begin position="24"/>
        <end position="41"/>
    </location>
</feature>
<evidence type="ECO:0000313" key="2">
    <source>
        <dbReference type="EMBL" id="CAD6939214.1"/>
    </source>
</evidence>
<protein>
    <submittedName>
        <fullName evidence="2">Uncharacterized protein</fullName>
    </submittedName>
</protein>
<comment type="caution">
    <text evidence="2">The sequence shown here is derived from an EMBL/GenBank/DDBJ whole genome shotgun (WGS) entry which is preliminary data.</text>
</comment>
<dbReference type="EMBL" id="CAJHJF010003919">
    <property type="protein sequence ID" value="CAD6939214.1"/>
    <property type="molecule type" value="Genomic_DNA"/>
</dbReference>
<feature type="region of interest" description="Disordered" evidence="1">
    <location>
        <begin position="1"/>
        <end position="57"/>
    </location>
</feature>
<accession>A0A9N8M2I3</accession>
<reference evidence="2 3" key="1">
    <citation type="submission" date="2020-10" db="EMBL/GenBank/DDBJ databases">
        <authorList>
            <person name="Sedaghatjoo S."/>
        </authorList>
    </citation>
    <scope>NUCLEOTIDE SEQUENCE [LARGE SCALE GENOMIC DNA]</scope>
    <source>
        <strain evidence="2 3">LLFL</strain>
    </source>
</reference>
<organism evidence="2 3">
    <name type="scientific">Tilletia laevis</name>
    <dbReference type="NCBI Taxonomy" id="157183"/>
    <lineage>
        <taxon>Eukaryota</taxon>
        <taxon>Fungi</taxon>
        <taxon>Dikarya</taxon>
        <taxon>Basidiomycota</taxon>
        <taxon>Ustilaginomycotina</taxon>
        <taxon>Exobasidiomycetes</taxon>
        <taxon>Tilletiales</taxon>
        <taxon>Tilletiaceae</taxon>
        <taxon>Tilletia</taxon>
    </lineage>
</organism>
<sequence>MDTAPPSILTKQGIHHIDPHKSLARSASAPASSSADCSATSLIKQAGGRSSRQSSDIWSQTVNNTDRSIRYRRQHGARAKERWICVVTGDCDE</sequence>
<name>A0A9N8M2I3_9BASI</name>
<feature type="compositionally biased region" description="Polar residues" evidence="1">
    <location>
        <begin position="48"/>
        <end position="57"/>
    </location>
</feature>
<dbReference type="Proteomes" id="UP000836404">
    <property type="component" value="Unassembled WGS sequence"/>
</dbReference>
<dbReference type="AlphaFoldDB" id="A0A9N8M2I3"/>